<accession>A0A923PJK7</accession>
<comment type="caution">
    <text evidence="3">The sequence shown here is derived from an EMBL/GenBank/DDBJ whole genome shotgun (WGS) entry which is preliminary data.</text>
</comment>
<keyword evidence="4" id="KW-1185">Reference proteome</keyword>
<dbReference type="Pfam" id="PF06439">
    <property type="entry name" value="3keto-disac_hyd"/>
    <property type="match status" value="1"/>
</dbReference>
<dbReference type="Gene3D" id="2.60.120.560">
    <property type="entry name" value="Exo-inulinase, domain 1"/>
    <property type="match status" value="1"/>
</dbReference>
<feature type="domain" description="3-keto-alpha-glucoside-1,2-lyase/3-keto-2-hydroxy-glucal hydratase" evidence="2">
    <location>
        <begin position="32"/>
        <end position="267"/>
    </location>
</feature>
<evidence type="ECO:0000256" key="1">
    <source>
        <dbReference type="SAM" id="SignalP"/>
    </source>
</evidence>
<organism evidence="3 4">
    <name type="scientific">Neolewinella lacunae</name>
    <dbReference type="NCBI Taxonomy" id="1517758"/>
    <lineage>
        <taxon>Bacteria</taxon>
        <taxon>Pseudomonadati</taxon>
        <taxon>Bacteroidota</taxon>
        <taxon>Saprospiria</taxon>
        <taxon>Saprospirales</taxon>
        <taxon>Lewinellaceae</taxon>
        <taxon>Neolewinella</taxon>
    </lineage>
</organism>
<dbReference type="InterPro" id="IPR010496">
    <property type="entry name" value="AL/BT2_dom"/>
</dbReference>
<dbReference type="Proteomes" id="UP000650081">
    <property type="component" value="Unassembled WGS sequence"/>
</dbReference>
<dbReference type="EMBL" id="JACSIT010000135">
    <property type="protein sequence ID" value="MBC6995318.1"/>
    <property type="molecule type" value="Genomic_DNA"/>
</dbReference>
<dbReference type="AlphaFoldDB" id="A0A923PJK7"/>
<evidence type="ECO:0000313" key="4">
    <source>
        <dbReference type="Proteomes" id="UP000650081"/>
    </source>
</evidence>
<protein>
    <submittedName>
        <fullName evidence="3">DUF1080 domain-containing protein</fullName>
    </submittedName>
</protein>
<evidence type="ECO:0000259" key="2">
    <source>
        <dbReference type="Pfam" id="PF06439"/>
    </source>
</evidence>
<sequence>MQYLASLAIALVLLTACGNADTPEAAPPTENWQDLFNGQDLTGWTIKMSGRELGENYLNTFAVEDGMLRIKYAEYDSFRNEYGHIYYEQPYSNYRLRFEYRFTGEQTPGGATWNVRNSGVMLHSQSAASNEFDQDFPVSIELQLLGGLSNGEARTTGNVCTPGTAVMMGDTINYQHCISSSSRTYDGDRWVKAEAIVNGGESMHFLIEGDTVLSFQQPLVASLDMTQEVEAFGLSASWVEKNGQKLPTGYIALQAESHPIDFRNIQLLELR</sequence>
<gene>
    <name evidence="3" type="ORF">H9S92_14185</name>
</gene>
<dbReference type="RefSeq" id="WP_187467357.1">
    <property type="nucleotide sequence ID" value="NZ_JACSIT010000135.1"/>
</dbReference>
<reference evidence="3" key="1">
    <citation type="submission" date="2020-08" db="EMBL/GenBank/DDBJ databases">
        <title>Lewinella bacteria from marine environments.</title>
        <authorList>
            <person name="Zhong Y."/>
        </authorList>
    </citation>
    <scope>NUCLEOTIDE SEQUENCE</scope>
    <source>
        <strain evidence="3">KCTC 42187</strain>
    </source>
</reference>
<name>A0A923PJK7_9BACT</name>
<proteinExistence type="predicted"/>
<evidence type="ECO:0000313" key="3">
    <source>
        <dbReference type="EMBL" id="MBC6995318.1"/>
    </source>
</evidence>
<feature type="chain" id="PRO_5037356247" evidence="1">
    <location>
        <begin position="21"/>
        <end position="271"/>
    </location>
</feature>
<feature type="signal peptide" evidence="1">
    <location>
        <begin position="1"/>
        <end position="20"/>
    </location>
</feature>
<keyword evidence="1" id="KW-0732">Signal</keyword>
<dbReference type="GO" id="GO:0016787">
    <property type="term" value="F:hydrolase activity"/>
    <property type="evidence" value="ECO:0007669"/>
    <property type="project" value="InterPro"/>
</dbReference>